<name>A0ABN9R413_9DINO</name>
<evidence type="ECO:0000313" key="3">
    <source>
        <dbReference type="Proteomes" id="UP001189429"/>
    </source>
</evidence>
<accession>A0ABN9R413</accession>
<evidence type="ECO:0000313" key="2">
    <source>
        <dbReference type="EMBL" id="CAK0813510.1"/>
    </source>
</evidence>
<sequence length="135" mass="13583">SSDGAGASGWEYDPHPTGGWRWCPITLEQCWARCIARGGCVSVYFTRGLSGDCCFPSRAACSGSDHPGTTAVGTTYTLRAAAPTQGASRSGEQDLLGSGGGDTGDAGGVGEAPGPREASGEGGPEGQRIEEGNNT</sequence>
<dbReference type="EMBL" id="CAUYUJ010005401">
    <property type="protein sequence ID" value="CAK0813510.1"/>
    <property type="molecule type" value="Genomic_DNA"/>
</dbReference>
<feature type="compositionally biased region" description="Gly residues" evidence="1">
    <location>
        <begin position="97"/>
        <end position="111"/>
    </location>
</feature>
<feature type="non-terminal residue" evidence="2">
    <location>
        <position position="1"/>
    </location>
</feature>
<evidence type="ECO:0008006" key="4">
    <source>
        <dbReference type="Google" id="ProtNLM"/>
    </source>
</evidence>
<comment type="caution">
    <text evidence="2">The sequence shown here is derived from an EMBL/GenBank/DDBJ whole genome shotgun (WGS) entry which is preliminary data.</text>
</comment>
<gene>
    <name evidence="2" type="ORF">PCOR1329_LOCUS17408</name>
</gene>
<reference evidence="2" key="1">
    <citation type="submission" date="2023-10" db="EMBL/GenBank/DDBJ databases">
        <authorList>
            <person name="Chen Y."/>
            <person name="Shah S."/>
            <person name="Dougan E. K."/>
            <person name="Thang M."/>
            <person name="Chan C."/>
        </authorList>
    </citation>
    <scope>NUCLEOTIDE SEQUENCE [LARGE SCALE GENOMIC DNA]</scope>
</reference>
<feature type="region of interest" description="Disordered" evidence="1">
    <location>
        <begin position="82"/>
        <end position="135"/>
    </location>
</feature>
<organism evidence="2 3">
    <name type="scientific">Prorocentrum cordatum</name>
    <dbReference type="NCBI Taxonomy" id="2364126"/>
    <lineage>
        <taxon>Eukaryota</taxon>
        <taxon>Sar</taxon>
        <taxon>Alveolata</taxon>
        <taxon>Dinophyceae</taxon>
        <taxon>Prorocentrales</taxon>
        <taxon>Prorocentraceae</taxon>
        <taxon>Prorocentrum</taxon>
    </lineage>
</organism>
<dbReference type="Proteomes" id="UP001189429">
    <property type="component" value="Unassembled WGS sequence"/>
</dbReference>
<protein>
    <recommendedName>
        <fullName evidence="4">Apple domain-containing protein</fullName>
    </recommendedName>
</protein>
<keyword evidence="3" id="KW-1185">Reference proteome</keyword>
<proteinExistence type="predicted"/>
<evidence type="ECO:0000256" key="1">
    <source>
        <dbReference type="SAM" id="MobiDB-lite"/>
    </source>
</evidence>